<sequence>MEDHLLPKTHTRRARTAISAMLNHPQGTRAPVPSAKAARAALRSTGALSRTARRIEGDPAAADMMAIAVQDALADAFHYGRTLALSPQDLDQLHLARLSGRPFPAWTTDRARALACHIGNLRRLASAYGLCEDHLLNSAEQTYKHEIA</sequence>
<proteinExistence type="predicted"/>
<name>A0A0W7X3E9_9ACTN</name>
<dbReference type="STRING" id="1765722.AT728_16580"/>
<dbReference type="AlphaFoldDB" id="A0A0W7X3E9"/>
<reference evidence="1 2" key="1">
    <citation type="submission" date="2015-12" db="EMBL/GenBank/DDBJ databases">
        <title>Draft genome sequence of Streptomyces silvensis ATCC 53525, a producer of novel hormone antagonists.</title>
        <authorList>
            <person name="Johnston C.W."/>
            <person name="Li Y."/>
            <person name="Magarvey N.A."/>
        </authorList>
    </citation>
    <scope>NUCLEOTIDE SEQUENCE [LARGE SCALE GENOMIC DNA]</scope>
    <source>
        <strain evidence="1 2">ATCC 53525</strain>
    </source>
</reference>
<evidence type="ECO:0000313" key="1">
    <source>
        <dbReference type="EMBL" id="KUF17413.1"/>
    </source>
</evidence>
<protein>
    <submittedName>
        <fullName evidence="1">Uncharacterized protein</fullName>
    </submittedName>
</protein>
<accession>A0A0W7X3E9</accession>
<gene>
    <name evidence="1" type="ORF">AT728_16580</name>
</gene>
<dbReference type="Proteomes" id="UP000054804">
    <property type="component" value="Unassembled WGS sequence"/>
</dbReference>
<comment type="caution">
    <text evidence="1">The sequence shown here is derived from an EMBL/GenBank/DDBJ whole genome shotgun (WGS) entry which is preliminary data.</text>
</comment>
<dbReference type="EMBL" id="LOCL01000034">
    <property type="protein sequence ID" value="KUF17413.1"/>
    <property type="molecule type" value="Genomic_DNA"/>
</dbReference>
<keyword evidence="2" id="KW-1185">Reference proteome</keyword>
<evidence type="ECO:0000313" key="2">
    <source>
        <dbReference type="Proteomes" id="UP000054804"/>
    </source>
</evidence>
<organism evidence="1 2">
    <name type="scientific">Streptomyces silvensis</name>
    <dbReference type="NCBI Taxonomy" id="1765722"/>
    <lineage>
        <taxon>Bacteria</taxon>
        <taxon>Bacillati</taxon>
        <taxon>Actinomycetota</taxon>
        <taxon>Actinomycetes</taxon>
        <taxon>Kitasatosporales</taxon>
        <taxon>Streptomycetaceae</taxon>
        <taxon>Streptomyces</taxon>
    </lineage>
</organism>